<dbReference type="InterPro" id="IPR013096">
    <property type="entry name" value="Cupin_2"/>
</dbReference>
<dbReference type="PANTHER" id="PTHR36440">
    <property type="entry name" value="PUTATIVE (AFU_ORTHOLOGUE AFUA_8G07350)-RELATED"/>
    <property type="match status" value="1"/>
</dbReference>
<dbReference type="AlphaFoldDB" id="A0A6J6R729"/>
<dbReference type="Gene3D" id="2.60.120.10">
    <property type="entry name" value="Jelly Rolls"/>
    <property type="match status" value="1"/>
</dbReference>
<proteinExistence type="predicted"/>
<sequence>MPEPIFLSTADRPEPLGIAGFEITVLAEQSQTEGYEIFLQSGPAQTGPGPHAHPWDESFYVVSGTVLCGVGDEEALASPGTLVHVPANTTHWYKFGEDGGEMVSMTSAGNASSMYADLSQSDSDRSKFGEIAGMHGQEYR</sequence>
<name>A0A6J6R729_9ZZZZ</name>
<dbReference type="PANTHER" id="PTHR36440:SF1">
    <property type="entry name" value="PUTATIVE (AFU_ORTHOLOGUE AFUA_8G07350)-RELATED"/>
    <property type="match status" value="1"/>
</dbReference>
<dbReference type="EMBL" id="CAEZXS010000300">
    <property type="protein sequence ID" value="CAB4717723.1"/>
    <property type="molecule type" value="Genomic_DNA"/>
</dbReference>
<gene>
    <name evidence="2" type="ORF">UFOPK2582_01755</name>
    <name evidence="3" type="ORF">UFOPK3046_02045</name>
</gene>
<dbReference type="InterPro" id="IPR014710">
    <property type="entry name" value="RmlC-like_jellyroll"/>
</dbReference>
<dbReference type="SUPFAM" id="SSF51182">
    <property type="entry name" value="RmlC-like cupins"/>
    <property type="match status" value="1"/>
</dbReference>
<accession>A0A6J6R729</accession>
<reference evidence="2" key="1">
    <citation type="submission" date="2020-05" db="EMBL/GenBank/DDBJ databases">
        <authorList>
            <person name="Chiriac C."/>
            <person name="Salcher M."/>
            <person name="Ghai R."/>
            <person name="Kavagutti S V."/>
        </authorList>
    </citation>
    <scope>NUCLEOTIDE SEQUENCE</scope>
</reference>
<dbReference type="InterPro" id="IPR053146">
    <property type="entry name" value="QDO-like"/>
</dbReference>
<evidence type="ECO:0000259" key="1">
    <source>
        <dbReference type="Pfam" id="PF07883"/>
    </source>
</evidence>
<organism evidence="2">
    <name type="scientific">freshwater metagenome</name>
    <dbReference type="NCBI Taxonomy" id="449393"/>
    <lineage>
        <taxon>unclassified sequences</taxon>
        <taxon>metagenomes</taxon>
        <taxon>ecological metagenomes</taxon>
    </lineage>
</organism>
<dbReference type="Pfam" id="PF07883">
    <property type="entry name" value="Cupin_2"/>
    <property type="match status" value="1"/>
</dbReference>
<protein>
    <submittedName>
        <fullName evidence="2">Unannotated protein</fullName>
    </submittedName>
</protein>
<dbReference type="InterPro" id="IPR011051">
    <property type="entry name" value="RmlC_Cupin_sf"/>
</dbReference>
<feature type="domain" description="Cupin type-2" evidence="1">
    <location>
        <begin position="44"/>
        <end position="98"/>
    </location>
</feature>
<dbReference type="EMBL" id="CAFAAQ010000280">
    <property type="protein sequence ID" value="CAB4826342.1"/>
    <property type="molecule type" value="Genomic_DNA"/>
</dbReference>
<evidence type="ECO:0000313" key="3">
    <source>
        <dbReference type="EMBL" id="CAB4826342.1"/>
    </source>
</evidence>
<evidence type="ECO:0000313" key="2">
    <source>
        <dbReference type="EMBL" id="CAB4717723.1"/>
    </source>
</evidence>